<protein>
    <submittedName>
        <fullName evidence="2">Uncharacterized protein</fullName>
    </submittedName>
</protein>
<evidence type="ECO:0000313" key="3">
    <source>
        <dbReference type="Proteomes" id="UP001058271"/>
    </source>
</evidence>
<reference evidence="2" key="1">
    <citation type="submission" date="2021-04" db="EMBL/GenBank/DDBJ databases">
        <title>Biosynthetic gene clusters of Dactylosporangioum roseum.</title>
        <authorList>
            <person name="Hartkoorn R.C."/>
            <person name="Beaudoing E."/>
            <person name="Hot D."/>
            <person name="Moureu S."/>
        </authorList>
    </citation>
    <scope>NUCLEOTIDE SEQUENCE</scope>
    <source>
        <strain evidence="2">NRRL B-16295</strain>
    </source>
</reference>
<organism evidence="2 3">
    <name type="scientific">Dactylosporangium roseum</name>
    <dbReference type="NCBI Taxonomy" id="47989"/>
    <lineage>
        <taxon>Bacteria</taxon>
        <taxon>Bacillati</taxon>
        <taxon>Actinomycetota</taxon>
        <taxon>Actinomycetes</taxon>
        <taxon>Micromonosporales</taxon>
        <taxon>Micromonosporaceae</taxon>
        <taxon>Dactylosporangium</taxon>
    </lineage>
</organism>
<sequence length="167" mass="17629">MTAAVIDFVTRRPVNVEATVIHTPAWWTCPTWCNGGDDCYGGETIRFPNGGEIVTSRHHAGVIWSDTVHDIDGSPIDVRVEVAAIEDADDGFIDGTVVDITVSTVTTDPGTVEKLADALRAAARVARQPLPTSPRPSSEGDGRAPTSGRDVPPFVPAGPSLTTVEVL</sequence>
<evidence type="ECO:0000313" key="2">
    <source>
        <dbReference type="EMBL" id="UWZ37818.1"/>
    </source>
</evidence>
<gene>
    <name evidence="2" type="ORF">Drose_05970</name>
</gene>
<accession>A0ABY5ZAT9</accession>
<keyword evidence="3" id="KW-1185">Reference proteome</keyword>
<dbReference type="Proteomes" id="UP001058271">
    <property type="component" value="Chromosome"/>
</dbReference>
<name>A0ABY5ZAT9_9ACTN</name>
<dbReference type="RefSeq" id="WP_260727181.1">
    <property type="nucleotide sequence ID" value="NZ_BAAABS010000033.1"/>
</dbReference>
<proteinExistence type="predicted"/>
<dbReference type="EMBL" id="CP073721">
    <property type="protein sequence ID" value="UWZ37818.1"/>
    <property type="molecule type" value="Genomic_DNA"/>
</dbReference>
<evidence type="ECO:0000256" key="1">
    <source>
        <dbReference type="SAM" id="MobiDB-lite"/>
    </source>
</evidence>
<feature type="region of interest" description="Disordered" evidence="1">
    <location>
        <begin position="125"/>
        <end position="167"/>
    </location>
</feature>